<gene>
    <name evidence="2" type="ORF">AVEN_109797_1</name>
</gene>
<accession>A0A4Y2KHP3</accession>
<evidence type="ECO:0000256" key="1">
    <source>
        <dbReference type="SAM" id="MobiDB-lite"/>
    </source>
</evidence>
<name>A0A4Y2KHP3_ARAVE</name>
<dbReference type="AlphaFoldDB" id="A0A4Y2KHP3"/>
<protein>
    <submittedName>
        <fullName evidence="2">Uncharacterized protein</fullName>
    </submittedName>
</protein>
<feature type="region of interest" description="Disordered" evidence="1">
    <location>
        <begin position="1"/>
        <end position="21"/>
    </location>
</feature>
<comment type="caution">
    <text evidence="2">The sequence shown here is derived from an EMBL/GenBank/DDBJ whole genome shotgun (WGS) entry which is preliminary data.</text>
</comment>
<evidence type="ECO:0000313" key="2">
    <source>
        <dbReference type="EMBL" id="GBN01539.1"/>
    </source>
</evidence>
<proteinExistence type="predicted"/>
<dbReference type="Proteomes" id="UP000499080">
    <property type="component" value="Unassembled WGS sequence"/>
</dbReference>
<reference evidence="2 3" key="1">
    <citation type="journal article" date="2019" name="Sci. Rep.">
        <title>Orb-weaving spider Araneus ventricosus genome elucidates the spidroin gene catalogue.</title>
        <authorList>
            <person name="Kono N."/>
            <person name="Nakamura H."/>
            <person name="Ohtoshi R."/>
            <person name="Moran D.A.P."/>
            <person name="Shinohara A."/>
            <person name="Yoshida Y."/>
            <person name="Fujiwara M."/>
            <person name="Mori M."/>
            <person name="Tomita M."/>
            <person name="Arakawa K."/>
        </authorList>
    </citation>
    <scope>NUCLEOTIDE SEQUENCE [LARGE SCALE GENOMIC DNA]</scope>
</reference>
<evidence type="ECO:0000313" key="3">
    <source>
        <dbReference type="Proteomes" id="UP000499080"/>
    </source>
</evidence>
<keyword evidence="3" id="KW-1185">Reference proteome</keyword>
<dbReference type="EMBL" id="BGPR01004627">
    <property type="protein sequence ID" value="GBN01539.1"/>
    <property type="molecule type" value="Genomic_DNA"/>
</dbReference>
<sequence length="123" mass="14447">MLGTLKGNESRREDQLDLQSSARAETANNVCERLFTNEPGFKFHRHLYSFETGDLLLFDWPKQCDLKLSAMSKRPLMIVRPLSLSQAVCCEIKSVNEQRKFRKVFDVQHHRAYYKRNTLKLQV</sequence>
<organism evidence="2 3">
    <name type="scientific">Araneus ventricosus</name>
    <name type="common">Orbweaver spider</name>
    <name type="synonym">Epeira ventricosa</name>
    <dbReference type="NCBI Taxonomy" id="182803"/>
    <lineage>
        <taxon>Eukaryota</taxon>
        <taxon>Metazoa</taxon>
        <taxon>Ecdysozoa</taxon>
        <taxon>Arthropoda</taxon>
        <taxon>Chelicerata</taxon>
        <taxon>Arachnida</taxon>
        <taxon>Araneae</taxon>
        <taxon>Araneomorphae</taxon>
        <taxon>Entelegynae</taxon>
        <taxon>Araneoidea</taxon>
        <taxon>Araneidae</taxon>
        <taxon>Araneus</taxon>
    </lineage>
</organism>